<feature type="compositionally biased region" description="Polar residues" evidence="1">
    <location>
        <begin position="24"/>
        <end position="33"/>
    </location>
</feature>
<dbReference type="EMBL" id="NXLZ01000003">
    <property type="protein sequence ID" value="TKX31503.1"/>
    <property type="molecule type" value="Genomic_DNA"/>
</dbReference>
<evidence type="ECO:0000256" key="1">
    <source>
        <dbReference type="SAM" id="MobiDB-lite"/>
    </source>
</evidence>
<dbReference type="AlphaFoldDB" id="A0A4U7BI90"/>
<organism evidence="2 3">
    <name type="scientific">Campylobacter estrildidarum</name>
    <dbReference type="NCBI Taxonomy" id="2510189"/>
    <lineage>
        <taxon>Bacteria</taxon>
        <taxon>Pseudomonadati</taxon>
        <taxon>Campylobacterota</taxon>
        <taxon>Epsilonproteobacteria</taxon>
        <taxon>Campylobacterales</taxon>
        <taxon>Campylobacteraceae</taxon>
        <taxon>Campylobacter</taxon>
    </lineage>
</organism>
<accession>A0A4U7BI90</accession>
<proteinExistence type="predicted"/>
<name>A0A4U7BI90_9BACT</name>
<dbReference type="RefSeq" id="WP_137620243.1">
    <property type="nucleotide sequence ID" value="NZ_NXLZ01000003.1"/>
</dbReference>
<protein>
    <submittedName>
        <fullName evidence="2">Uncharacterized protein</fullName>
    </submittedName>
</protein>
<keyword evidence="3" id="KW-1185">Reference proteome</keyword>
<gene>
    <name evidence="2" type="ORF">CQA69_02460</name>
</gene>
<evidence type="ECO:0000313" key="3">
    <source>
        <dbReference type="Proteomes" id="UP000308838"/>
    </source>
</evidence>
<dbReference type="Proteomes" id="UP000308838">
    <property type="component" value="Unassembled WGS sequence"/>
</dbReference>
<evidence type="ECO:0000313" key="2">
    <source>
        <dbReference type="EMBL" id="TKX31503.1"/>
    </source>
</evidence>
<feature type="compositionally biased region" description="Basic and acidic residues" evidence="1">
    <location>
        <begin position="34"/>
        <end position="61"/>
    </location>
</feature>
<comment type="caution">
    <text evidence="2">The sequence shown here is derived from an EMBL/GenBank/DDBJ whole genome shotgun (WGS) entry which is preliminary data.</text>
</comment>
<sequence>MAFGGLSDNLQTIAFRERIGQSLGGNKTQSRGTAESRFDGARSQRNEDKSRLSGAESRESGAIKSSNQELYEANERKIWNSLSKEEKQTFKSYSLELEKQKLSSYINDEMIRDDISNLKKDLKYYMKKADILVPRKK</sequence>
<reference evidence="2 3" key="1">
    <citation type="submission" date="2018-05" db="EMBL/GenBank/DDBJ databases">
        <title>Novel Campyloabacter and Helicobacter Species and Strains.</title>
        <authorList>
            <person name="Mannion A.J."/>
            <person name="Shen Z."/>
            <person name="Fox J.G."/>
        </authorList>
    </citation>
    <scope>NUCLEOTIDE SEQUENCE [LARGE SCALE GENOMIC DNA]</scope>
    <source>
        <strain evidence="3">MIT17-664</strain>
    </source>
</reference>
<feature type="region of interest" description="Disordered" evidence="1">
    <location>
        <begin position="18"/>
        <end position="67"/>
    </location>
</feature>